<dbReference type="GO" id="GO:0004867">
    <property type="term" value="F:serine-type endopeptidase inhibitor activity"/>
    <property type="evidence" value="ECO:0007669"/>
    <property type="project" value="InterPro"/>
</dbReference>
<evidence type="ECO:0000256" key="2">
    <source>
        <dbReference type="RuleBase" id="RU000411"/>
    </source>
</evidence>
<reference evidence="5 6" key="1">
    <citation type="journal article" date="2018" name="Mol. Plant">
        <title>The genome of Artemisia annua provides insight into the evolution of Asteraceae family and artemisinin biosynthesis.</title>
        <authorList>
            <person name="Shen Q."/>
            <person name="Zhang L."/>
            <person name="Liao Z."/>
            <person name="Wang S."/>
            <person name="Yan T."/>
            <person name="Shi P."/>
            <person name="Liu M."/>
            <person name="Fu X."/>
            <person name="Pan Q."/>
            <person name="Wang Y."/>
            <person name="Lv Z."/>
            <person name="Lu X."/>
            <person name="Zhang F."/>
            <person name="Jiang W."/>
            <person name="Ma Y."/>
            <person name="Chen M."/>
            <person name="Hao X."/>
            <person name="Li L."/>
            <person name="Tang Y."/>
            <person name="Lv G."/>
            <person name="Zhou Y."/>
            <person name="Sun X."/>
            <person name="Brodelius P.E."/>
            <person name="Rose J.K.C."/>
            <person name="Tang K."/>
        </authorList>
    </citation>
    <scope>NUCLEOTIDE SEQUENCE [LARGE SCALE GENOMIC DNA]</scope>
    <source>
        <strain evidence="6">cv. Huhao1</strain>
        <tissue evidence="5">Leaf</tissue>
    </source>
</reference>
<dbReference type="CDD" id="cd02043">
    <property type="entry name" value="serpinP_plants"/>
    <property type="match status" value="1"/>
</dbReference>
<dbReference type="InterPro" id="IPR023795">
    <property type="entry name" value="Serpin_CS"/>
</dbReference>
<dbReference type="GO" id="GO:0005615">
    <property type="term" value="C:extracellular space"/>
    <property type="evidence" value="ECO:0007669"/>
    <property type="project" value="InterPro"/>
</dbReference>
<keyword evidence="6" id="KW-1185">Reference proteome</keyword>
<comment type="caution">
    <text evidence="5">The sequence shown here is derived from an EMBL/GenBank/DDBJ whole genome shotgun (WGS) entry which is preliminary data.</text>
</comment>
<evidence type="ECO:0000256" key="1">
    <source>
        <dbReference type="ARBA" id="ARBA00009500"/>
    </source>
</evidence>
<dbReference type="STRING" id="35608.A0A2U1KM08"/>
<gene>
    <name evidence="5" type="ORF">CTI12_AA586970</name>
</gene>
<dbReference type="SUPFAM" id="SSF56574">
    <property type="entry name" value="Serpins"/>
    <property type="match status" value="1"/>
</dbReference>
<name>A0A2U1KM08_ARTAN</name>
<organism evidence="5 6">
    <name type="scientific">Artemisia annua</name>
    <name type="common">Sweet wormwood</name>
    <dbReference type="NCBI Taxonomy" id="35608"/>
    <lineage>
        <taxon>Eukaryota</taxon>
        <taxon>Viridiplantae</taxon>
        <taxon>Streptophyta</taxon>
        <taxon>Embryophyta</taxon>
        <taxon>Tracheophyta</taxon>
        <taxon>Spermatophyta</taxon>
        <taxon>Magnoliopsida</taxon>
        <taxon>eudicotyledons</taxon>
        <taxon>Gunneridae</taxon>
        <taxon>Pentapetalae</taxon>
        <taxon>asterids</taxon>
        <taxon>campanulids</taxon>
        <taxon>Asterales</taxon>
        <taxon>Asteraceae</taxon>
        <taxon>Asteroideae</taxon>
        <taxon>Anthemideae</taxon>
        <taxon>Artemisiinae</taxon>
        <taxon>Artemisia</taxon>
    </lineage>
</organism>
<dbReference type="PANTHER" id="PTHR11461">
    <property type="entry name" value="SERINE PROTEASE INHIBITOR, SERPIN"/>
    <property type="match status" value="1"/>
</dbReference>
<accession>A0A2U1KM08</accession>
<proteinExistence type="inferred from homology"/>
<dbReference type="Gene3D" id="3.30.497.10">
    <property type="entry name" value="Antithrombin, subunit I, domain 2"/>
    <property type="match status" value="1"/>
</dbReference>
<evidence type="ECO:0000259" key="4">
    <source>
        <dbReference type="SMART" id="SM00093"/>
    </source>
</evidence>
<protein>
    <submittedName>
        <fullName evidence="5">Serpin-ZX</fullName>
    </submittedName>
</protein>
<dbReference type="InterPro" id="IPR000215">
    <property type="entry name" value="Serpin_fam"/>
</dbReference>
<dbReference type="EMBL" id="PKPP01016327">
    <property type="protein sequence ID" value="PWA37816.1"/>
    <property type="molecule type" value="Genomic_DNA"/>
</dbReference>
<feature type="domain" description="Serpin" evidence="4">
    <location>
        <begin position="44"/>
        <end position="424"/>
    </location>
</feature>
<feature type="region of interest" description="Disordered" evidence="3">
    <location>
        <begin position="1"/>
        <end position="39"/>
    </location>
</feature>
<evidence type="ECO:0000256" key="3">
    <source>
        <dbReference type="SAM" id="MobiDB-lite"/>
    </source>
</evidence>
<dbReference type="SMART" id="SM00093">
    <property type="entry name" value="SERPIN"/>
    <property type="match status" value="1"/>
</dbReference>
<dbReference type="AlphaFoldDB" id="A0A2U1KM08"/>
<evidence type="ECO:0000313" key="5">
    <source>
        <dbReference type="EMBL" id="PWA37816.1"/>
    </source>
</evidence>
<sequence>MADQQRRIRTKSKPISDDDERSILPMKKQKKQSPTATISANSTSVVTKTLLDDANSGYKNGNFVCSPLSLDIVMGMLAAGAEGQTLKQLLEFLGHETIDKFLAKSPSSKLFKRKLSNKKTGLECSLANGVWVDKKVEPVQSSYQKVLKTVYKAEASSVDFGNKRDEAVDEINSWVHKETKGLIPFIVEKSELDRESVMLIANTMYFKGTWSDPFDADETIEKKFHLINGEQVSVPFMTTDERFDYGSFEGYKMIKLPYKSNKGKSNKFSMYIFLPHEKAGLKKLLQIFHSNDALFHGEFDLKMQSFDELWIPKFKISCKFEAKDVMKEMGLTLPFKETNKELSGIVEPDVMLYVSKILQKSFVEIDEKGTEAAACSAMRMIPGCARQKDKPPPPPSFVADHPFMFMIREDSSQAVLIVGVVLNPLDNN</sequence>
<dbReference type="InterPro" id="IPR042178">
    <property type="entry name" value="Serpin_sf_1"/>
</dbReference>
<dbReference type="Pfam" id="PF00079">
    <property type="entry name" value="Serpin"/>
    <property type="match status" value="1"/>
</dbReference>
<comment type="similarity">
    <text evidence="1 2">Belongs to the serpin family.</text>
</comment>
<dbReference type="InterPro" id="IPR023796">
    <property type="entry name" value="Serpin_dom"/>
</dbReference>
<dbReference type="PANTHER" id="PTHR11461:SF315">
    <property type="entry name" value="SERPIN-Z3-LIKE"/>
    <property type="match status" value="1"/>
</dbReference>
<dbReference type="InterPro" id="IPR042185">
    <property type="entry name" value="Serpin_sf_2"/>
</dbReference>
<dbReference type="Gene3D" id="2.30.39.10">
    <property type="entry name" value="Alpha-1-antitrypsin, domain 1"/>
    <property type="match status" value="1"/>
</dbReference>
<dbReference type="InterPro" id="IPR036186">
    <property type="entry name" value="Serpin_sf"/>
</dbReference>
<evidence type="ECO:0000313" key="6">
    <source>
        <dbReference type="Proteomes" id="UP000245207"/>
    </source>
</evidence>
<dbReference type="PROSITE" id="PS00284">
    <property type="entry name" value="SERPIN"/>
    <property type="match status" value="1"/>
</dbReference>
<dbReference type="Proteomes" id="UP000245207">
    <property type="component" value="Unassembled WGS sequence"/>
</dbReference>
<dbReference type="OrthoDB" id="1063785at2759"/>